<keyword evidence="4" id="KW-0220">Diaminopimelate biosynthesis</keyword>
<keyword evidence="3" id="KW-0521">NADP</keyword>
<comment type="catalytic activity">
    <reaction evidence="10">
        <text>(S)-2,3,4,5-tetrahydrodipicolinate + NADP(+) + H2O = (2S,4S)-4-hydroxy-2,3,4,5-tetrahydrodipicolinate + NADPH + H(+)</text>
        <dbReference type="Rhea" id="RHEA:35331"/>
        <dbReference type="ChEBI" id="CHEBI:15377"/>
        <dbReference type="ChEBI" id="CHEBI:15378"/>
        <dbReference type="ChEBI" id="CHEBI:16845"/>
        <dbReference type="ChEBI" id="CHEBI:57783"/>
        <dbReference type="ChEBI" id="CHEBI:58349"/>
        <dbReference type="ChEBI" id="CHEBI:67139"/>
        <dbReference type="EC" id="1.17.1.8"/>
    </reaction>
</comment>
<comment type="caution">
    <text evidence="14">The sequence shown here is derived from an EMBL/GenBank/DDBJ whole genome shotgun (WGS) entry which is preliminary data.</text>
</comment>
<evidence type="ECO:0000256" key="9">
    <source>
        <dbReference type="ARBA" id="ARBA00038983"/>
    </source>
</evidence>
<keyword evidence="6" id="KW-0520">NAD</keyword>
<dbReference type="AlphaFoldDB" id="A0A833JAG1"/>
<dbReference type="SUPFAM" id="SSF51735">
    <property type="entry name" value="NAD(P)-binding Rossmann-fold domains"/>
    <property type="match status" value="1"/>
</dbReference>
<name>A0A833JAG1_9BACT</name>
<dbReference type="InterPro" id="IPR036291">
    <property type="entry name" value="NAD(P)-bd_dom_sf"/>
</dbReference>
<evidence type="ECO:0000259" key="13">
    <source>
        <dbReference type="Pfam" id="PF05173"/>
    </source>
</evidence>
<dbReference type="RefSeq" id="WP_152213783.1">
    <property type="nucleotide sequence ID" value="NZ_WFLN01000010.1"/>
</dbReference>
<proteinExistence type="inferred from homology"/>
<accession>A0A833JAG1</accession>
<keyword evidence="7" id="KW-0457">Lysine biosynthesis</keyword>
<dbReference type="InterPro" id="IPR000846">
    <property type="entry name" value="DapB_N"/>
</dbReference>
<gene>
    <name evidence="14" type="ORF">GCL57_12975</name>
</gene>
<evidence type="ECO:0000256" key="7">
    <source>
        <dbReference type="ARBA" id="ARBA00023154"/>
    </source>
</evidence>
<organism evidence="14 15">
    <name type="scientific">Fluviispira multicolorata</name>
    <dbReference type="NCBI Taxonomy" id="2654512"/>
    <lineage>
        <taxon>Bacteria</taxon>
        <taxon>Pseudomonadati</taxon>
        <taxon>Bdellovibrionota</taxon>
        <taxon>Oligoflexia</taxon>
        <taxon>Silvanigrellales</taxon>
        <taxon>Silvanigrellaceae</taxon>
        <taxon>Fluviispira</taxon>
    </lineage>
</organism>
<evidence type="ECO:0000259" key="12">
    <source>
        <dbReference type="Pfam" id="PF01113"/>
    </source>
</evidence>
<dbReference type="Pfam" id="PF01113">
    <property type="entry name" value="DapB_N"/>
    <property type="match status" value="1"/>
</dbReference>
<feature type="domain" description="Dihydrodipicolinate reductase N-terminal" evidence="12">
    <location>
        <begin position="3"/>
        <end position="114"/>
    </location>
</feature>
<dbReference type="EMBL" id="WFLN01000010">
    <property type="protein sequence ID" value="KAB8027961.1"/>
    <property type="molecule type" value="Genomic_DNA"/>
</dbReference>
<comment type="similarity">
    <text evidence="1">Belongs to the DapB family.</text>
</comment>
<dbReference type="SUPFAM" id="SSF55347">
    <property type="entry name" value="Glyceraldehyde-3-phosphate dehydrogenase-like, C-terminal domain"/>
    <property type="match status" value="1"/>
</dbReference>
<dbReference type="PANTHER" id="PTHR20836:SF0">
    <property type="entry name" value="4-HYDROXY-TETRAHYDRODIPICOLINATE REDUCTASE 1, CHLOROPLASTIC-RELATED"/>
    <property type="match status" value="1"/>
</dbReference>
<evidence type="ECO:0000256" key="8">
    <source>
        <dbReference type="ARBA" id="ARBA00037922"/>
    </source>
</evidence>
<evidence type="ECO:0000256" key="3">
    <source>
        <dbReference type="ARBA" id="ARBA00022857"/>
    </source>
</evidence>
<evidence type="ECO:0000313" key="15">
    <source>
        <dbReference type="Proteomes" id="UP000442694"/>
    </source>
</evidence>
<evidence type="ECO:0000256" key="4">
    <source>
        <dbReference type="ARBA" id="ARBA00022915"/>
    </source>
</evidence>
<dbReference type="InterPro" id="IPR023940">
    <property type="entry name" value="DHDPR_bac"/>
</dbReference>
<dbReference type="GO" id="GO:0009089">
    <property type="term" value="P:lysine biosynthetic process via diaminopimelate"/>
    <property type="evidence" value="ECO:0007669"/>
    <property type="project" value="InterPro"/>
</dbReference>
<evidence type="ECO:0000256" key="2">
    <source>
        <dbReference type="ARBA" id="ARBA00022605"/>
    </source>
</evidence>
<dbReference type="PANTHER" id="PTHR20836">
    <property type="entry name" value="DIHYDRODIPICOLINATE REDUCTASE"/>
    <property type="match status" value="1"/>
</dbReference>
<dbReference type="GO" id="GO:0019877">
    <property type="term" value="P:diaminopimelate biosynthetic process"/>
    <property type="evidence" value="ECO:0007669"/>
    <property type="project" value="UniProtKB-KW"/>
</dbReference>
<comment type="pathway">
    <text evidence="8">Amino-acid biosynthesis; L-lysine biosynthesis via DAP pathway; (S)-tetrahydrodipicolinate from L-aspartate: step 4/4.</text>
</comment>
<evidence type="ECO:0000256" key="6">
    <source>
        <dbReference type="ARBA" id="ARBA00023027"/>
    </source>
</evidence>
<feature type="domain" description="Dihydrodipicolinate reductase C-terminal" evidence="13">
    <location>
        <begin position="138"/>
        <end position="229"/>
    </location>
</feature>
<reference evidence="14 15" key="1">
    <citation type="submission" date="2019-10" db="EMBL/GenBank/DDBJ databases">
        <title>New genus of Silvanigrellaceae.</title>
        <authorList>
            <person name="Pitt A."/>
            <person name="Hahn M.W."/>
        </authorList>
    </citation>
    <scope>NUCLEOTIDE SEQUENCE [LARGE SCALE GENOMIC DNA]</scope>
    <source>
        <strain evidence="14 15">33A1-SZDP</strain>
    </source>
</reference>
<dbReference type="Gene3D" id="3.30.360.10">
    <property type="entry name" value="Dihydrodipicolinate Reductase, domain 2"/>
    <property type="match status" value="1"/>
</dbReference>
<protein>
    <recommendedName>
        <fullName evidence="9">4-hydroxy-tetrahydrodipicolinate reductase</fullName>
        <ecNumber evidence="9">1.17.1.8</ecNumber>
    </recommendedName>
</protein>
<keyword evidence="15" id="KW-1185">Reference proteome</keyword>
<comment type="catalytic activity">
    <reaction evidence="11">
        <text>(S)-2,3,4,5-tetrahydrodipicolinate + NAD(+) + H2O = (2S,4S)-4-hydroxy-2,3,4,5-tetrahydrodipicolinate + NADH + H(+)</text>
        <dbReference type="Rhea" id="RHEA:35323"/>
        <dbReference type="ChEBI" id="CHEBI:15377"/>
        <dbReference type="ChEBI" id="CHEBI:15378"/>
        <dbReference type="ChEBI" id="CHEBI:16845"/>
        <dbReference type="ChEBI" id="CHEBI:57540"/>
        <dbReference type="ChEBI" id="CHEBI:57945"/>
        <dbReference type="ChEBI" id="CHEBI:67139"/>
        <dbReference type="EC" id="1.17.1.8"/>
    </reaction>
</comment>
<evidence type="ECO:0000256" key="10">
    <source>
        <dbReference type="ARBA" id="ARBA00049080"/>
    </source>
</evidence>
<dbReference type="Pfam" id="PF05173">
    <property type="entry name" value="DapB_C"/>
    <property type="match status" value="1"/>
</dbReference>
<dbReference type="PIRSF" id="PIRSF000161">
    <property type="entry name" value="DHPR"/>
    <property type="match status" value="1"/>
</dbReference>
<evidence type="ECO:0000313" key="14">
    <source>
        <dbReference type="EMBL" id="KAB8027961.1"/>
    </source>
</evidence>
<sequence>MFIGIIGASGRLGLLTCELLEQEKTSFVKILRSDLSSIENFKQLLIDIPQDLLLLDISLPQGTFNLCNIISELDKDYLTRIRGLVVGTTGHSQVQKEVLQKVSEKIPICLVSNFSKGIFLFEELLKAQTTLGLSVSDLAQKLGFDLAVHESHHTQKKDSPSGTALTLADAASIKHERISSLRVGKVIGEHTLVMSSHSENLQITHTAYTRKLFAEGALEICRNIYKNRPKPGFLRKEDFFIQMT</sequence>
<evidence type="ECO:0000256" key="5">
    <source>
        <dbReference type="ARBA" id="ARBA00023002"/>
    </source>
</evidence>
<evidence type="ECO:0000256" key="11">
    <source>
        <dbReference type="ARBA" id="ARBA00049396"/>
    </source>
</evidence>
<dbReference type="EC" id="1.17.1.8" evidence="9"/>
<keyword evidence="5" id="KW-0560">Oxidoreductase</keyword>
<dbReference type="GO" id="GO:0008839">
    <property type="term" value="F:4-hydroxy-tetrahydrodipicolinate reductase"/>
    <property type="evidence" value="ECO:0007669"/>
    <property type="project" value="UniProtKB-EC"/>
</dbReference>
<dbReference type="InterPro" id="IPR022663">
    <property type="entry name" value="DapB_C"/>
</dbReference>
<dbReference type="Gene3D" id="3.40.50.720">
    <property type="entry name" value="NAD(P)-binding Rossmann-like Domain"/>
    <property type="match status" value="1"/>
</dbReference>
<evidence type="ECO:0000256" key="1">
    <source>
        <dbReference type="ARBA" id="ARBA00006642"/>
    </source>
</evidence>
<dbReference type="Proteomes" id="UP000442694">
    <property type="component" value="Unassembled WGS sequence"/>
</dbReference>
<keyword evidence="2" id="KW-0028">Amino-acid biosynthesis</keyword>